<dbReference type="Pfam" id="PF13302">
    <property type="entry name" value="Acetyltransf_3"/>
    <property type="match status" value="1"/>
</dbReference>
<feature type="domain" description="N-acetyltransferase" evidence="1">
    <location>
        <begin position="14"/>
        <end position="174"/>
    </location>
</feature>
<dbReference type="EMBL" id="CP009888">
    <property type="protein sequence ID" value="AIY64077.1"/>
    <property type="molecule type" value="Genomic_DNA"/>
</dbReference>
<dbReference type="HOGENOM" id="CLU_013985_1_0_6"/>
<dbReference type="RefSeq" id="WP_038638125.1">
    <property type="nucleotide sequence ID" value="NZ_CP009888.1"/>
</dbReference>
<dbReference type="PANTHER" id="PTHR43610:SF1">
    <property type="entry name" value="N-ACETYLTRANSFERASE DOMAIN-CONTAINING PROTEIN"/>
    <property type="match status" value="1"/>
</dbReference>
<dbReference type="SUPFAM" id="SSF55729">
    <property type="entry name" value="Acyl-CoA N-acyltransferases (Nat)"/>
    <property type="match status" value="1"/>
</dbReference>
<protein>
    <submittedName>
        <fullName evidence="2">GNAT family acetyltransferase</fullName>
    </submittedName>
</protein>
<keyword evidence="3" id="KW-1185">Reference proteome</keyword>
<gene>
    <name evidence="2" type="ORF">OM33_02090</name>
</gene>
<dbReference type="GO" id="GO:0016747">
    <property type="term" value="F:acyltransferase activity, transferring groups other than amino-acyl groups"/>
    <property type="evidence" value="ECO:0007669"/>
    <property type="project" value="InterPro"/>
</dbReference>
<dbReference type="PROSITE" id="PS51186">
    <property type="entry name" value="GNAT"/>
    <property type="match status" value="1"/>
</dbReference>
<dbReference type="InterPro" id="IPR000182">
    <property type="entry name" value="GNAT_dom"/>
</dbReference>
<dbReference type="eggNOG" id="COG1670">
    <property type="taxonomic scope" value="Bacteria"/>
</dbReference>
<proteinExistence type="predicted"/>
<dbReference type="OrthoDB" id="5295305at2"/>
<dbReference type="Proteomes" id="UP000030341">
    <property type="component" value="Chromosome 1"/>
</dbReference>
<name>A0A0A7EDH3_9GAMM</name>
<dbReference type="AlphaFoldDB" id="A0A0A7EDH3"/>
<organism evidence="2 3">
    <name type="scientific">Pseudoalteromonas piratica</name>
    <dbReference type="NCBI Taxonomy" id="1348114"/>
    <lineage>
        <taxon>Bacteria</taxon>
        <taxon>Pseudomonadati</taxon>
        <taxon>Pseudomonadota</taxon>
        <taxon>Gammaproteobacteria</taxon>
        <taxon>Alteromonadales</taxon>
        <taxon>Pseudoalteromonadaceae</taxon>
        <taxon>Pseudoalteromonas</taxon>
    </lineage>
</organism>
<reference evidence="2 3" key="1">
    <citation type="submission" date="2014-11" db="EMBL/GenBank/DDBJ databases">
        <title>Complete Genome Sequence of Pseudoalteromonas sp. Strain OCN003 Isolated from Kaneohe Bay, Oahu, Hawaii.</title>
        <authorList>
            <person name="Beurmann S."/>
            <person name="Videau P."/>
            <person name="Ushijima B."/>
            <person name="Smith A.M."/>
            <person name="Aeby G.S."/>
            <person name="Callahan S.M."/>
            <person name="Belcaid M."/>
        </authorList>
    </citation>
    <scope>NUCLEOTIDE SEQUENCE [LARGE SCALE GENOMIC DNA]</scope>
    <source>
        <strain evidence="2 3">OCN003</strain>
    </source>
</reference>
<dbReference type="PANTHER" id="PTHR43610">
    <property type="entry name" value="BLL6696 PROTEIN"/>
    <property type="match status" value="1"/>
</dbReference>
<dbReference type="CDD" id="cd04301">
    <property type="entry name" value="NAT_SF"/>
    <property type="match status" value="1"/>
</dbReference>
<dbReference type="STRING" id="1348114.OM33_02090"/>
<evidence type="ECO:0000313" key="2">
    <source>
        <dbReference type="EMBL" id="AIY64077.1"/>
    </source>
</evidence>
<dbReference type="KEGG" id="pseo:OM33_02090"/>
<keyword evidence="2" id="KW-0808">Transferase</keyword>
<accession>A0A0A7EDH3</accession>
<dbReference type="InterPro" id="IPR016181">
    <property type="entry name" value="Acyl_CoA_acyltransferase"/>
</dbReference>
<dbReference type="Gene3D" id="3.40.630.30">
    <property type="match status" value="1"/>
</dbReference>
<evidence type="ECO:0000313" key="3">
    <source>
        <dbReference type="Proteomes" id="UP000030341"/>
    </source>
</evidence>
<sequence>MQPLTQTQFETDKVVLEQLQYHHLDDLLKAGQHQEIWQYVLSNYCKDKDTLEHWFNETAQYQADRQLPLVIIDKSTEQLVGSTRLFALDFNHDKLEIGHTFITPEFQRCHINTHAKYLLLRYAFEQLGAARVELRTHENNQKSRNAIARLGAQFEGIAWQDRKLIDGSYRNSAIFSITHTIWPNVKQLLEAKL</sequence>
<evidence type="ECO:0000259" key="1">
    <source>
        <dbReference type="PROSITE" id="PS51186"/>
    </source>
</evidence>